<protein>
    <submittedName>
        <fullName evidence="2">MoaD/ThiS family protein</fullName>
    </submittedName>
</protein>
<dbReference type="PANTHER" id="PTHR38031:SF1">
    <property type="entry name" value="SULFUR CARRIER PROTEIN CYSO"/>
    <property type="match status" value="1"/>
</dbReference>
<dbReference type="SUPFAM" id="SSF54285">
    <property type="entry name" value="MoaD/ThiS"/>
    <property type="match status" value="1"/>
</dbReference>
<dbReference type="EMBL" id="JBHSWU010000056">
    <property type="protein sequence ID" value="MFC6723840.1"/>
    <property type="molecule type" value="Genomic_DNA"/>
</dbReference>
<proteinExistence type="predicted"/>
<gene>
    <name evidence="2" type="ORF">ACFQE1_05505</name>
</gene>
<dbReference type="Pfam" id="PF02597">
    <property type="entry name" value="ThiS"/>
    <property type="match status" value="1"/>
</dbReference>
<dbReference type="PANTHER" id="PTHR38031">
    <property type="entry name" value="SULFUR CARRIER PROTEIN SLR0821-RELATED"/>
    <property type="match status" value="1"/>
</dbReference>
<organism evidence="2 3">
    <name type="scientific">Halobium palmae</name>
    <dbReference type="NCBI Taxonomy" id="1776492"/>
    <lineage>
        <taxon>Archaea</taxon>
        <taxon>Methanobacteriati</taxon>
        <taxon>Methanobacteriota</taxon>
        <taxon>Stenosarchaea group</taxon>
        <taxon>Halobacteria</taxon>
        <taxon>Halobacteriales</taxon>
        <taxon>Haloferacaceae</taxon>
        <taxon>Halobium</taxon>
    </lineage>
</organism>
<evidence type="ECO:0000313" key="3">
    <source>
        <dbReference type="Proteomes" id="UP001596328"/>
    </source>
</evidence>
<comment type="caution">
    <text evidence="2">The sequence shown here is derived from an EMBL/GenBank/DDBJ whole genome shotgun (WGS) entry which is preliminary data.</text>
</comment>
<evidence type="ECO:0000256" key="1">
    <source>
        <dbReference type="SAM" id="MobiDB-lite"/>
    </source>
</evidence>
<dbReference type="Gene3D" id="3.10.20.30">
    <property type="match status" value="1"/>
</dbReference>
<reference evidence="2 3" key="1">
    <citation type="journal article" date="2019" name="Int. J. Syst. Evol. Microbiol.">
        <title>The Global Catalogue of Microorganisms (GCM) 10K type strain sequencing project: providing services to taxonomists for standard genome sequencing and annotation.</title>
        <authorList>
            <consortium name="The Broad Institute Genomics Platform"/>
            <consortium name="The Broad Institute Genome Sequencing Center for Infectious Disease"/>
            <person name="Wu L."/>
            <person name="Ma J."/>
        </authorList>
    </citation>
    <scope>NUCLEOTIDE SEQUENCE [LARGE SCALE GENOMIC DNA]</scope>
    <source>
        <strain evidence="2 3">NBRC 111368</strain>
    </source>
</reference>
<accession>A0ABD5RWM5</accession>
<dbReference type="InterPro" id="IPR003749">
    <property type="entry name" value="ThiS/MoaD-like"/>
</dbReference>
<dbReference type="InterPro" id="IPR052045">
    <property type="entry name" value="Sulfur_Carrier/Prot_Modifier"/>
</dbReference>
<sequence>MYPVGDRIAADIQSIQGPTRRRGCMQVSITLYGPPRDAVGEKTVVRDVEPGTTVSEAFGALFDAHRGPESSPFAPDGSVANGLTVTVNGESIERREGADTELADGDELRVAPAFEGG</sequence>
<feature type="region of interest" description="Disordered" evidence="1">
    <location>
        <begin position="91"/>
        <end position="117"/>
    </location>
</feature>
<keyword evidence="3" id="KW-1185">Reference proteome</keyword>
<dbReference type="Proteomes" id="UP001596328">
    <property type="component" value="Unassembled WGS sequence"/>
</dbReference>
<dbReference type="InterPro" id="IPR012675">
    <property type="entry name" value="Beta-grasp_dom_sf"/>
</dbReference>
<name>A0ABD5RWM5_9EURY</name>
<dbReference type="InterPro" id="IPR016155">
    <property type="entry name" value="Mopterin_synth/thiamin_S_b"/>
</dbReference>
<evidence type="ECO:0000313" key="2">
    <source>
        <dbReference type="EMBL" id="MFC6723840.1"/>
    </source>
</evidence>
<dbReference type="AlphaFoldDB" id="A0ABD5RWM5"/>